<reference evidence="6 7" key="1">
    <citation type="submission" date="2021-08" db="EMBL/GenBank/DDBJ databases">
        <title>Comparative Genomics Analysis of the Genus Qipengyuania Reveals Extensive Genetic Diversity and Metabolic Versatility, Including the Description of Fifteen Novel Species.</title>
        <authorList>
            <person name="Liu Y."/>
        </authorList>
    </citation>
    <scope>NUCLEOTIDE SEQUENCE [LARGE SCALE GENOMIC DNA]</scope>
    <source>
        <strain evidence="6 7">GH25</strain>
    </source>
</reference>
<proteinExistence type="predicted"/>
<dbReference type="InterPro" id="IPR051544">
    <property type="entry name" value="TPS_OM_transporter"/>
</dbReference>
<dbReference type="EMBL" id="JAIGNQ010000004">
    <property type="protein sequence ID" value="MBX7489545.1"/>
    <property type="molecule type" value="Genomic_DNA"/>
</dbReference>
<dbReference type="Gene3D" id="2.40.160.50">
    <property type="entry name" value="membrane protein fhac: a member of the omp85/tpsb transporter family"/>
    <property type="match status" value="1"/>
</dbReference>
<evidence type="ECO:0000313" key="6">
    <source>
        <dbReference type="EMBL" id="MBX7489545.1"/>
    </source>
</evidence>
<dbReference type="PANTHER" id="PTHR34597:SF6">
    <property type="entry name" value="BLR6126 PROTEIN"/>
    <property type="match status" value="1"/>
</dbReference>
<evidence type="ECO:0000259" key="5">
    <source>
        <dbReference type="Pfam" id="PF08479"/>
    </source>
</evidence>
<keyword evidence="2" id="KW-0812">Transmembrane</keyword>
<keyword evidence="1" id="KW-0472">Membrane</keyword>
<dbReference type="InterPro" id="IPR005565">
    <property type="entry name" value="Hemolysn_activator_HlyB_C"/>
</dbReference>
<dbReference type="Pfam" id="PF08479">
    <property type="entry name" value="POTRA_2"/>
    <property type="match status" value="1"/>
</dbReference>
<dbReference type="RefSeq" id="WP_221598677.1">
    <property type="nucleotide sequence ID" value="NZ_JAIGNQ010000004.1"/>
</dbReference>
<accession>A0ABS7JJK7</accession>
<dbReference type="Proteomes" id="UP000776651">
    <property type="component" value="Unassembled WGS sequence"/>
</dbReference>
<keyword evidence="3" id="KW-0998">Cell outer membrane</keyword>
<comment type="caution">
    <text evidence="6">The sequence shown here is derived from an EMBL/GenBank/DDBJ whole genome shotgun (WGS) entry which is preliminary data.</text>
</comment>
<feature type="domain" description="Polypeptide-transport-associated ShlB-type" evidence="5">
    <location>
        <begin position="70"/>
        <end position="140"/>
    </location>
</feature>
<protein>
    <recommendedName>
        <fullName evidence="8">Hemolysin activation/secretion protein</fullName>
    </recommendedName>
</protein>
<keyword evidence="1" id="KW-1134">Transmembrane beta strand</keyword>
<evidence type="ECO:0000256" key="3">
    <source>
        <dbReference type="ARBA" id="ARBA00023237"/>
    </source>
</evidence>
<keyword evidence="7" id="KW-1185">Reference proteome</keyword>
<name>A0ABS7JJK7_9SPHN</name>
<evidence type="ECO:0000256" key="2">
    <source>
        <dbReference type="ARBA" id="ARBA00022692"/>
    </source>
</evidence>
<dbReference type="PANTHER" id="PTHR34597">
    <property type="entry name" value="SLR1661 PROTEIN"/>
    <property type="match status" value="1"/>
</dbReference>
<dbReference type="Pfam" id="PF03865">
    <property type="entry name" value="ShlB"/>
    <property type="match status" value="1"/>
</dbReference>
<dbReference type="Gene3D" id="3.10.20.310">
    <property type="entry name" value="membrane protein fhac"/>
    <property type="match status" value="1"/>
</dbReference>
<feature type="domain" description="Haemolysin activator HlyB C-terminal" evidence="4">
    <location>
        <begin position="200"/>
        <end position="506"/>
    </location>
</feature>
<organism evidence="6 7">
    <name type="scientific">Qipengyuania pacifica</name>
    <dbReference type="NCBI Taxonomy" id="2860199"/>
    <lineage>
        <taxon>Bacteria</taxon>
        <taxon>Pseudomonadati</taxon>
        <taxon>Pseudomonadota</taxon>
        <taxon>Alphaproteobacteria</taxon>
        <taxon>Sphingomonadales</taxon>
        <taxon>Erythrobacteraceae</taxon>
        <taxon>Qipengyuania</taxon>
    </lineage>
</organism>
<evidence type="ECO:0008006" key="8">
    <source>
        <dbReference type="Google" id="ProtNLM"/>
    </source>
</evidence>
<dbReference type="InterPro" id="IPR013686">
    <property type="entry name" value="Polypept-transport_assoc_ShlB"/>
</dbReference>
<gene>
    <name evidence="6" type="ORF">K3177_13565</name>
</gene>
<evidence type="ECO:0000313" key="7">
    <source>
        <dbReference type="Proteomes" id="UP000776651"/>
    </source>
</evidence>
<evidence type="ECO:0000256" key="1">
    <source>
        <dbReference type="ARBA" id="ARBA00022452"/>
    </source>
</evidence>
<sequence length="546" mass="58862">MGRNYLAIASLTFSLLAVPCYGQVALDRVDPGRAEERVTNEREEIPTTSDPQILETSTAFQTQDDVFVGAIAIDGLHVMARGDFSDIVENYIGRTLSGSELTELVERLANRVKAKFPLASVYVEPQKITAGVLQVTIDEGAIDEVRIEGAQNRSVVAALSKLASGQPVTAVDLERSLLVAGDIDGVTLGNVRVMREENRNILVVNGTYERVGGSVTFGNDGSKPLGPLELYGHVRFNGLFAQDDTLQVFILDTVPDVEELVFGQVRYGKRVSREGTEISATGSFSRSAPGAYLEPFNIRGESWTVSLGLLHPAVRRQNSSIWIRADASHRQIEQSRDGALARQDRLTTVSAGIYGYSRLAGGWLRANAQIKQGLDLFDATQLGDPLSSRQDADGTFTTATFDIGWRKNVVADLGINVAVRSQLASQPLLISEETGLGGANFVRGYDYSERTGDQALLAYGELNYSWDSLPGPLAELEFYGFVDGGKAYNLDEGFGGGSLFSSGGGFRADIGKSLTGGLEVAVPLSGVRYDTGDSSARVRFQVSQSF</sequence>
<evidence type="ECO:0000259" key="4">
    <source>
        <dbReference type="Pfam" id="PF03865"/>
    </source>
</evidence>